<protein>
    <submittedName>
        <fullName evidence="1">Sugar phosphatase YidA</fullName>
        <ecNumber evidence="1">3.1.3.23</ecNumber>
    </submittedName>
</protein>
<dbReference type="InterPro" id="IPR036412">
    <property type="entry name" value="HAD-like_sf"/>
</dbReference>
<dbReference type="EMBL" id="VSSQ01009107">
    <property type="protein sequence ID" value="MPM40733.1"/>
    <property type="molecule type" value="Genomic_DNA"/>
</dbReference>
<dbReference type="CDD" id="cd07516">
    <property type="entry name" value="HAD_Pase"/>
    <property type="match status" value="1"/>
</dbReference>
<dbReference type="InterPro" id="IPR006379">
    <property type="entry name" value="HAD-SF_hydro_IIB"/>
</dbReference>
<dbReference type="Pfam" id="PF08282">
    <property type="entry name" value="Hydrolase_3"/>
    <property type="match status" value="1"/>
</dbReference>
<dbReference type="PANTHER" id="PTHR10000">
    <property type="entry name" value="PHOSPHOSERINE PHOSPHATASE"/>
    <property type="match status" value="1"/>
</dbReference>
<dbReference type="PANTHER" id="PTHR10000:SF8">
    <property type="entry name" value="HAD SUPERFAMILY HYDROLASE-LIKE, TYPE 3"/>
    <property type="match status" value="1"/>
</dbReference>
<evidence type="ECO:0000313" key="1">
    <source>
        <dbReference type="EMBL" id="MPM40733.1"/>
    </source>
</evidence>
<comment type="caution">
    <text evidence="1">The sequence shown here is derived from an EMBL/GenBank/DDBJ whole genome shotgun (WGS) entry which is preliminary data.</text>
</comment>
<organism evidence="1">
    <name type="scientific">bioreactor metagenome</name>
    <dbReference type="NCBI Taxonomy" id="1076179"/>
    <lineage>
        <taxon>unclassified sequences</taxon>
        <taxon>metagenomes</taxon>
        <taxon>ecological metagenomes</taxon>
    </lineage>
</organism>
<dbReference type="GO" id="GO:0005829">
    <property type="term" value="C:cytosol"/>
    <property type="evidence" value="ECO:0007669"/>
    <property type="project" value="TreeGrafter"/>
</dbReference>
<reference evidence="1" key="1">
    <citation type="submission" date="2019-08" db="EMBL/GenBank/DDBJ databases">
        <authorList>
            <person name="Kucharzyk K."/>
            <person name="Murdoch R.W."/>
            <person name="Higgins S."/>
            <person name="Loffler F."/>
        </authorList>
    </citation>
    <scope>NUCLEOTIDE SEQUENCE</scope>
</reference>
<dbReference type="NCBIfam" id="TIGR01484">
    <property type="entry name" value="HAD-SF-IIB"/>
    <property type="match status" value="1"/>
</dbReference>
<dbReference type="Gene3D" id="3.30.1240.10">
    <property type="match status" value="1"/>
</dbReference>
<dbReference type="Gene3D" id="3.40.50.1000">
    <property type="entry name" value="HAD superfamily/HAD-like"/>
    <property type="match status" value="1"/>
</dbReference>
<dbReference type="AlphaFoldDB" id="A0A644ZPZ7"/>
<dbReference type="InterPro" id="IPR023214">
    <property type="entry name" value="HAD_sf"/>
</dbReference>
<name>A0A644ZPZ7_9ZZZZ</name>
<dbReference type="GO" id="GO:0000287">
    <property type="term" value="F:magnesium ion binding"/>
    <property type="evidence" value="ECO:0007669"/>
    <property type="project" value="TreeGrafter"/>
</dbReference>
<keyword evidence="1" id="KW-0378">Hydrolase</keyword>
<dbReference type="EC" id="3.1.3.23" evidence="1"/>
<dbReference type="SUPFAM" id="SSF56784">
    <property type="entry name" value="HAD-like"/>
    <property type="match status" value="1"/>
</dbReference>
<dbReference type="InterPro" id="IPR000150">
    <property type="entry name" value="Cof"/>
</dbReference>
<accession>A0A644ZPZ7</accession>
<dbReference type="NCBIfam" id="TIGR00099">
    <property type="entry name" value="Cof-subfamily"/>
    <property type="match status" value="1"/>
</dbReference>
<sequence>MAIQLIALDIDGTLTSKAQQVSQKNRDAVKAAMDAGVFVTLATGRGCIATRPIWRLLEIHGPSIQYGGALTVDADTEVPLSMHALDPALIQEILQFAFEVGVHAQIYVNDVVIFEKTGPAAEHYIARHNLPFEIDPDIRKKRYENVPKILAFSALDVQDEMLEAFRTRFRGKAQVSRSLPGFIEINCLNTTKGTALEELAKMLSIPRACVAALGDNYLDQEMIEWAGVGACVADGAESVKEIADVVIPACDDDGVAHFIEHFVL</sequence>
<dbReference type="GO" id="GO:0050308">
    <property type="term" value="F:sugar-phosphatase activity"/>
    <property type="evidence" value="ECO:0007669"/>
    <property type="project" value="UniProtKB-EC"/>
</dbReference>
<proteinExistence type="predicted"/>
<gene>
    <name evidence="1" type="primary">yidA_15</name>
    <name evidence="1" type="ORF">SDC9_87381</name>
</gene>